<name>A0A4Y9ZHA0_9AGAM</name>
<dbReference type="InterPro" id="IPR001394">
    <property type="entry name" value="Peptidase_C19_UCH"/>
</dbReference>
<keyword evidence="3" id="KW-1185">Reference proteome</keyword>
<sequence length="76" mass="9146">MLQQFVLQFPGYQQQDLQELVMFLLDELHKDLNHMIKKLYVKKPGWEGRGNVELVKLMQESWEGYKKQNDSVIDMF</sequence>
<dbReference type="SUPFAM" id="SSF54001">
    <property type="entry name" value="Cysteine proteinases"/>
    <property type="match status" value="1"/>
</dbReference>
<dbReference type="InterPro" id="IPR038765">
    <property type="entry name" value="Papain-like_cys_pep_sf"/>
</dbReference>
<reference evidence="2 3" key="1">
    <citation type="submission" date="2019-02" db="EMBL/GenBank/DDBJ databases">
        <title>Genome sequencing of the rare red list fungi Hericium alpestre (H. flagellum).</title>
        <authorList>
            <person name="Buettner E."/>
            <person name="Kellner H."/>
        </authorList>
    </citation>
    <scope>NUCLEOTIDE SEQUENCE [LARGE SCALE GENOMIC DNA]</scope>
    <source>
        <strain evidence="2 3">DSM 108284</strain>
    </source>
</reference>
<protein>
    <recommendedName>
        <fullName evidence="1">Peptidase C19 ubiquitin carboxyl-terminal hydrolase domain-containing protein</fullName>
    </recommendedName>
</protein>
<dbReference type="Proteomes" id="UP000298061">
    <property type="component" value="Unassembled WGS sequence"/>
</dbReference>
<dbReference type="GO" id="GO:0004843">
    <property type="term" value="F:cysteine-type deubiquitinase activity"/>
    <property type="evidence" value="ECO:0007669"/>
    <property type="project" value="InterPro"/>
</dbReference>
<dbReference type="Pfam" id="PF00443">
    <property type="entry name" value="UCH"/>
    <property type="match status" value="1"/>
</dbReference>
<dbReference type="Gene3D" id="3.90.70.10">
    <property type="entry name" value="Cysteine proteinases"/>
    <property type="match status" value="1"/>
</dbReference>
<dbReference type="STRING" id="135208.A0A4Y9ZHA0"/>
<evidence type="ECO:0000259" key="1">
    <source>
        <dbReference type="Pfam" id="PF00443"/>
    </source>
</evidence>
<dbReference type="GO" id="GO:0016579">
    <property type="term" value="P:protein deubiquitination"/>
    <property type="evidence" value="ECO:0007669"/>
    <property type="project" value="InterPro"/>
</dbReference>
<dbReference type="OrthoDB" id="292964at2759"/>
<accession>A0A4Y9ZHA0</accession>
<evidence type="ECO:0000313" key="3">
    <source>
        <dbReference type="Proteomes" id="UP000298061"/>
    </source>
</evidence>
<gene>
    <name evidence="2" type="ORF">EWM64_g9888</name>
</gene>
<organism evidence="2 3">
    <name type="scientific">Hericium alpestre</name>
    <dbReference type="NCBI Taxonomy" id="135208"/>
    <lineage>
        <taxon>Eukaryota</taxon>
        <taxon>Fungi</taxon>
        <taxon>Dikarya</taxon>
        <taxon>Basidiomycota</taxon>
        <taxon>Agaricomycotina</taxon>
        <taxon>Agaricomycetes</taxon>
        <taxon>Russulales</taxon>
        <taxon>Hericiaceae</taxon>
        <taxon>Hericium</taxon>
    </lineage>
</organism>
<feature type="domain" description="Peptidase C19 ubiquitin carboxyl-terminal hydrolase" evidence="1">
    <location>
        <begin position="2"/>
        <end position="73"/>
    </location>
</feature>
<evidence type="ECO:0000313" key="2">
    <source>
        <dbReference type="EMBL" id="TFY74125.1"/>
    </source>
</evidence>
<comment type="caution">
    <text evidence="2">The sequence shown here is derived from an EMBL/GenBank/DDBJ whole genome shotgun (WGS) entry which is preliminary data.</text>
</comment>
<dbReference type="EMBL" id="SFCI01002285">
    <property type="protein sequence ID" value="TFY74125.1"/>
    <property type="molecule type" value="Genomic_DNA"/>
</dbReference>
<dbReference type="AlphaFoldDB" id="A0A4Y9ZHA0"/>
<proteinExistence type="predicted"/>